<feature type="transmembrane region" description="Helical" evidence="9">
    <location>
        <begin position="14"/>
        <end position="33"/>
    </location>
</feature>
<dbReference type="PANTHER" id="PTHR35011">
    <property type="entry name" value="2,3-DIKETO-L-GULONATE TRAP TRANSPORTER SMALL PERMEASE PROTEIN YIAM"/>
    <property type="match status" value="1"/>
</dbReference>
<reference evidence="11 12" key="1">
    <citation type="submission" date="2024-05" db="EMBL/GenBank/DDBJ databases">
        <authorList>
            <person name="Jiang F."/>
        </authorList>
    </citation>
    <scope>NUCLEOTIDE SEQUENCE [LARGE SCALE GENOMIC DNA]</scope>
    <source>
        <strain evidence="11 12">LZ166</strain>
    </source>
</reference>
<evidence type="ECO:0000256" key="7">
    <source>
        <dbReference type="ARBA" id="ARBA00023136"/>
    </source>
</evidence>
<evidence type="ECO:0000256" key="5">
    <source>
        <dbReference type="ARBA" id="ARBA00022692"/>
    </source>
</evidence>
<dbReference type="EMBL" id="JBDPGJ010000004">
    <property type="protein sequence ID" value="MEX0407276.1"/>
    <property type="molecule type" value="Genomic_DNA"/>
</dbReference>
<evidence type="ECO:0000259" key="10">
    <source>
        <dbReference type="Pfam" id="PF04290"/>
    </source>
</evidence>
<comment type="subunit">
    <text evidence="9">The complex comprises the extracytoplasmic solute receptor protein and the two transmembrane proteins.</text>
</comment>
<keyword evidence="5 9" id="KW-0812">Transmembrane</keyword>
<keyword evidence="6 9" id="KW-1133">Transmembrane helix</keyword>
<feature type="domain" description="Tripartite ATP-independent periplasmic transporters DctQ component" evidence="10">
    <location>
        <begin position="27"/>
        <end position="149"/>
    </location>
</feature>
<evidence type="ECO:0000256" key="3">
    <source>
        <dbReference type="ARBA" id="ARBA00022475"/>
    </source>
</evidence>
<keyword evidence="12" id="KW-1185">Reference proteome</keyword>
<dbReference type="InterPro" id="IPR007387">
    <property type="entry name" value="TRAP_DctQ"/>
</dbReference>
<evidence type="ECO:0000256" key="8">
    <source>
        <dbReference type="ARBA" id="ARBA00038436"/>
    </source>
</evidence>
<feature type="transmembrane region" description="Helical" evidence="9">
    <location>
        <begin position="88"/>
        <end position="109"/>
    </location>
</feature>
<comment type="caution">
    <text evidence="11">The sequence shown here is derived from an EMBL/GenBank/DDBJ whole genome shotgun (WGS) entry which is preliminary data.</text>
</comment>
<dbReference type="Pfam" id="PF04290">
    <property type="entry name" value="DctQ"/>
    <property type="match status" value="1"/>
</dbReference>
<organism evidence="11 12">
    <name type="scientific">Aquibium pacificus</name>
    <dbReference type="NCBI Taxonomy" id="3153579"/>
    <lineage>
        <taxon>Bacteria</taxon>
        <taxon>Pseudomonadati</taxon>
        <taxon>Pseudomonadota</taxon>
        <taxon>Alphaproteobacteria</taxon>
        <taxon>Hyphomicrobiales</taxon>
        <taxon>Phyllobacteriaceae</taxon>
        <taxon>Aquibium</taxon>
    </lineage>
</organism>
<gene>
    <name evidence="11" type="ORF">ABGN05_16580</name>
</gene>
<feature type="transmembrane region" description="Helical" evidence="9">
    <location>
        <begin position="45"/>
        <end position="67"/>
    </location>
</feature>
<dbReference type="Proteomes" id="UP001556692">
    <property type="component" value="Unassembled WGS sequence"/>
</dbReference>
<comment type="subcellular location">
    <subcellularLocation>
        <location evidence="1 9">Cell inner membrane</location>
        <topology evidence="1 9">Multi-pass membrane protein</topology>
    </subcellularLocation>
</comment>
<evidence type="ECO:0000256" key="1">
    <source>
        <dbReference type="ARBA" id="ARBA00004429"/>
    </source>
</evidence>
<name>A0ABV3SKH2_9HYPH</name>
<evidence type="ECO:0000313" key="11">
    <source>
        <dbReference type="EMBL" id="MEX0407276.1"/>
    </source>
</evidence>
<keyword evidence="7 9" id="KW-0472">Membrane</keyword>
<proteinExistence type="inferred from homology"/>
<accession>A0ABV3SKH2</accession>
<evidence type="ECO:0000256" key="9">
    <source>
        <dbReference type="RuleBase" id="RU369079"/>
    </source>
</evidence>
<protein>
    <recommendedName>
        <fullName evidence="9">TRAP transporter small permease protein</fullName>
    </recommendedName>
</protein>
<dbReference type="InterPro" id="IPR055348">
    <property type="entry name" value="DctQ"/>
</dbReference>
<evidence type="ECO:0000256" key="4">
    <source>
        <dbReference type="ARBA" id="ARBA00022519"/>
    </source>
</evidence>
<evidence type="ECO:0000313" key="12">
    <source>
        <dbReference type="Proteomes" id="UP001556692"/>
    </source>
</evidence>
<sequence>MIRFLDRLYRSSELFLRGLACIALFAMMLVTMVDVVGRYAFNKPVTGALEGTEFLLVVLIFGGLPSVSRADQHIKVDLIAFPLAIDRVIEASVNILACLLAFFLCYVVFQKASSLLAYGDTTAVLSLPLAPVTYFMAALLFLSGIGQLLLIGERIRREKPSPHRGEAA</sequence>
<keyword evidence="3" id="KW-1003">Cell membrane</keyword>
<keyword evidence="2 9" id="KW-0813">Transport</keyword>
<evidence type="ECO:0000256" key="6">
    <source>
        <dbReference type="ARBA" id="ARBA00022989"/>
    </source>
</evidence>
<dbReference type="RefSeq" id="WP_367955160.1">
    <property type="nucleotide sequence ID" value="NZ_JBDPGJ010000004.1"/>
</dbReference>
<comment type="similarity">
    <text evidence="8 9">Belongs to the TRAP transporter small permease family.</text>
</comment>
<evidence type="ECO:0000256" key="2">
    <source>
        <dbReference type="ARBA" id="ARBA00022448"/>
    </source>
</evidence>
<feature type="transmembrane region" description="Helical" evidence="9">
    <location>
        <begin position="129"/>
        <end position="151"/>
    </location>
</feature>
<keyword evidence="4 9" id="KW-0997">Cell inner membrane</keyword>
<comment type="function">
    <text evidence="9">Part of the tripartite ATP-independent periplasmic (TRAP) transport system.</text>
</comment>